<feature type="transmembrane region" description="Helical" evidence="1">
    <location>
        <begin position="227"/>
        <end position="245"/>
    </location>
</feature>
<feature type="transmembrane region" description="Helical" evidence="1">
    <location>
        <begin position="188"/>
        <end position="206"/>
    </location>
</feature>
<dbReference type="EMBL" id="AP025592">
    <property type="protein sequence ID" value="BDG10442.1"/>
    <property type="molecule type" value="Genomic_DNA"/>
</dbReference>
<organism evidence="2 3">
    <name type="scientific">Anaeromyxobacter paludicola</name>
    <dbReference type="NCBI Taxonomy" id="2918171"/>
    <lineage>
        <taxon>Bacteria</taxon>
        <taxon>Pseudomonadati</taxon>
        <taxon>Myxococcota</taxon>
        <taxon>Myxococcia</taxon>
        <taxon>Myxococcales</taxon>
        <taxon>Cystobacterineae</taxon>
        <taxon>Anaeromyxobacteraceae</taxon>
        <taxon>Anaeromyxobacter</taxon>
    </lineage>
</organism>
<evidence type="ECO:0000313" key="2">
    <source>
        <dbReference type="EMBL" id="BDG10442.1"/>
    </source>
</evidence>
<keyword evidence="3" id="KW-1185">Reference proteome</keyword>
<evidence type="ECO:0008006" key="4">
    <source>
        <dbReference type="Google" id="ProtNLM"/>
    </source>
</evidence>
<keyword evidence="1" id="KW-0472">Membrane</keyword>
<name>A0ABM7XF39_9BACT</name>
<sequence>MRRAEPALFVGSLAIFAAFAGPHLLQTSQAPHFLWQAQAWLHGQLHLLAPPPNLNDWARVGERWYVSFPPGPALLLVPGVALLGLGFPDVAFTVAFAALNVVLVFRVLERLRESGEDRRTRAEDVALALLFAFGTVSFSCSIRGEVWFTAEVLGVTASCLFLLAAHRAAHPLAAGVAWSFAAVTRAPLLFSGLFFLLELAAGGGALGRGLGWRAALADRARWRKLGLFLLGAAPLLGLAAALNQARFGSPFDFGHAHLWHNRVNADVARWGLFSPHYLEKQLHAAFTRLPHLAGGRLAYDPDGLSLFVTTPLFLFLLWPRERPRLHRILWLTVAATALPGFLYQNTGYVQFGYRFSLDYTPHLFLLLALGGRPMDWRFRAAGLAGVAVNTWGALAFRGG</sequence>
<gene>
    <name evidence="2" type="ORF">AMPC_35550</name>
</gene>
<evidence type="ECO:0000313" key="3">
    <source>
        <dbReference type="Proteomes" id="UP001162734"/>
    </source>
</evidence>
<dbReference type="RefSeq" id="WP_248342928.1">
    <property type="nucleotide sequence ID" value="NZ_AP025592.1"/>
</dbReference>
<proteinExistence type="predicted"/>
<feature type="transmembrane region" description="Helical" evidence="1">
    <location>
        <begin position="125"/>
        <end position="144"/>
    </location>
</feature>
<protein>
    <recommendedName>
        <fullName evidence="4">Glycosyltransferase RgtA/B/C/D-like domain-containing protein</fullName>
    </recommendedName>
</protein>
<feature type="transmembrane region" description="Helical" evidence="1">
    <location>
        <begin position="73"/>
        <end position="105"/>
    </location>
</feature>
<feature type="transmembrane region" description="Helical" evidence="1">
    <location>
        <begin position="328"/>
        <end position="345"/>
    </location>
</feature>
<accession>A0ABM7XF39</accession>
<dbReference type="Proteomes" id="UP001162734">
    <property type="component" value="Chromosome"/>
</dbReference>
<keyword evidence="1" id="KW-1133">Transmembrane helix</keyword>
<reference evidence="3" key="1">
    <citation type="journal article" date="2022" name="Int. J. Syst. Evol. Microbiol.">
        <title>Anaeromyxobacter oryzae sp. nov., Anaeromyxobacter diazotrophicus sp. nov. and Anaeromyxobacter paludicola sp. nov., isolated from paddy soils.</title>
        <authorList>
            <person name="Itoh H."/>
            <person name="Xu Z."/>
            <person name="Mise K."/>
            <person name="Masuda Y."/>
            <person name="Ushijima N."/>
            <person name="Hayakawa C."/>
            <person name="Shiratori Y."/>
            <person name="Senoo K."/>
        </authorList>
    </citation>
    <scope>NUCLEOTIDE SEQUENCE [LARGE SCALE GENOMIC DNA]</scope>
    <source>
        <strain evidence="3">Red630</strain>
    </source>
</reference>
<feature type="transmembrane region" description="Helical" evidence="1">
    <location>
        <begin position="303"/>
        <end position="319"/>
    </location>
</feature>
<evidence type="ECO:0000256" key="1">
    <source>
        <dbReference type="SAM" id="Phobius"/>
    </source>
</evidence>
<keyword evidence="1" id="KW-0812">Transmembrane</keyword>